<evidence type="ECO:0000256" key="5">
    <source>
        <dbReference type="ARBA" id="ARBA00022741"/>
    </source>
</evidence>
<dbReference type="PROSITE" id="PS50109">
    <property type="entry name" value="HIS_KIN"/>
    <property type="match status" value="1"/>
</dbReference>
<accession>A0ABV6EVE5</accession>
<sequence>MRSTADLSMGAEALRWIGWCEDLLAANLSPAQRSGSATPVRLLPAGHRDNASGLPFPLLTGERLPAIRQRIASALGTSGIYRAQLELIDALRTGQFEIGSAVVCDRELSPATLFWLHHYAGITAVFFNQDDRAADHLHESRRIDKTADLGAFAPTHIDRADNCFFLALAHSRPTARGMTPQHGTNHLIAARDRFEISARLDPALFQSKHLLLEAEAARLIGDATGAQALYERAADAAAKAGLTHERALAQEFAGSSYLEAGLPTPAQGCFQAAIACYQTWGADGKAAQLARRSRRSGCGDTVADGPSQPPNPDLAPLIALGSFAASIVHEINQPLAGIITHADVGLRWLDRPQPEIAEARDGLRNIGDAARRAAEIITSLRALVQQRRATLLPVCPIDLVRDALRFAAEDLDAHGVQLVTEFSGQRCPILADRIQLRQVVLNLITNAIHAMATTAPEDRRLVIRTTTSDDGFVHLAIEDSGCGMSEEVRARVFEPFFTTRSSGMGVGLALCRSIVRLHGGSIDIRTAIGQGTTFELRLPLAIGPDPSVG</sequence>
<dbReference type="PANTHER" id="PTHR43065:SF10">
    <property type="entry name" value="PEROXIDE STRESS-ACTIVATED HISTIDINE KINASE MAK3"/>
    <property type="match status" value="1"/>
</dbReference>
<dbReference type="GO" id="GO:0016301">
    <property type="term" value="F:kinase activity"/>
    <property type="evidence" value="ECO:0007669"/>
    <property type="project" value="UniProtKB-KW"/>
</dbReference>
<evidence type="ECO:0000259" key="9">
    <source>
        <dbReference type="PROSITE" id="PS50109"/>
    </source>
</evidence>
<protein>
    <recommendedName>
        <fullName evidence="2">histidine kinase</fullName>
        <ecNumber evidence="2">2.7.13.3</ecNumber>
    </recommendedName>
</protein>
<dbReference type="InterPro" id="IPR011990">
    <property type="entry name" value="TPR-like_helical_dom_sf"/>
</dbReference>
<organism evidence="10 11">
    <name type="scientific">Rhodopseudomonas telluris</name>
    <dbReference type="NCBI Taxonomy" id="644215"/>
    <lineage>
        <taxon>Bacteria</taxon>
        <taxon>Pseudomonadati</taxon>
        <taxon>Pseudomonadota</taxon>
        <taxon>Alphaproteobacteria</taxon>
        <taxon>Hyphomicrobiales</taxon>
        <taxon>Nitrobacteraceae</taxon>
        <taxon>Rhodopseudomonas</taxon>
    </lineage>
</organism>
<dbReference type="EC" id="2.7.13.3" evidence="2"/>
<dbReference type="Proteomes" id="UP001589775">
    <property type="component" value="Unassembled WGS sequence"/>
</dbReference>
<comment type="caution">
    <text evidence="10">The sequence shown here is derived from an EMBL/GenBank/DDBJ whole genome shotgun (WGS) entry which is preliminary data.</text>
</comment>
<dbReference type="InterPro" id="IPR005467">
    <property type="entry name" value="His_kinase_dom"/>
</dbReference>
<dbReference type="RefSeq" id="WP_378389932.1">
    <property type="nucleotide sequence ID" value="NZ_JBHLWM010000006.1"/>
</dbReference>
<keyword evidence="11" id="KW-1185">Reference proteome</keyword>
<keyword evidence="4" id="KW-0808">Transferase</keyword>
<evidence type="ECO:0000313" key="10">
    <source>
        <dbReference type="EMBL" id="MFC0242201.1"/>
    </source>
</evidence>
<dbReference type="SMART" id="SM00388">
    <property type="entry name" value="HisKA"/>
    <property type="match status" value="1"/>
</dbReference>
<dbReference type="InterPro" id="IPR036097">
    <property type="entry name" value="HisK_dim/P_sf"/>
</dbReference>
<dbReference type="Pfam" id="PF00512">
    <property type="entry name" value="HisKA"/>
    <property type="match status" value="1"/>
</dbReference>
<dbReference type="CDD" id="cd00082">
    <property type="entry name" value="HisKA"/>
    <property type="match status" value="1"/>
</dbReference>
<keyword evidence="3" id="KW-0597">Phosphoprotein</keyword>
<evidence type="ECO:0000256" key="2">
    <source>
        <dbReference type="ARBA" id="ARBA00012438"/>
    </source>
</evidence>
<dbReference type="Gene3D" id="1.10.287.130">
    <property type="match status" value="1"/>
</dbReference>
<proteinExistence type="predicted"/>
<dbReference type="InterPro" id="IPR003594">
    <property type="entry name" value="HATPase_dom"/>
</dbReference>
<dbReference type="Pfam" id="PF02518">
    <property type="entry name" value="HATPase_c"/>
    <property type="match status" value="1"/>
</dbReference>
<comment type="catalytic activity">
    <reaction evidence="1">
        <text>ATP + protein L-histidine = ADP + protein N-phospho-L-histidine.</text>
        <dbReference type="EC" id="2.7.13.3"/>
    </reaction>
</comment>
<dbReference type="SUPFAM" id="SSF48452">
    <property type="entry name" value="TPR-like"/>
    <property type="match status" value="1"/>
</dbReference>
<evidence type="ECO:0000256" key="1">
    <source>
        <dbReference type="ARBA" id="ARBA00000085"/>
    </source>
</evidence>
<dbReference type="EMBL" id="JBHLWM010000006">
    <property type="protein sequence ID" value="MFC0242201.1"/>
    <property type="molecule type" value="Genomic_DNA"/>
</dbReference>
<dbReference type="InterPro" id="IPR003661">
    <property type="entry name" value="HisK_dim/P_dom"/>
</dbReference>
<dbReference type="PANTHER" id="PTHR43065">
    <property type="entry name" value="SENSOR HISTIDINE KINASE"/>
    <property type="match status" value="1"/>
</dbReference>
<evidence type="ECO:0000256" key="7">
    <source>
        <dbReference type="ARBA" id="ARBA00022840"/>
    </source>
</evidence>
<evidence type="ECO:0000256" key="4">
    <source>
        <dbReference type="ARBA" id="ARBA00022679"/>
    </source>
</evidence>
<keyword evidence="8" id="KW-0902">Two-component regulatory system</keyword>
<dbReference type="InterPro" id="IPR004358">
    <property type="entry name" value="Sig_transdc_His_kin-like_C"/>
</dbReference>
<gene>
    <name evidence="10" type="ORF">ACFFJ6_17050</name>
</gene>
<dbReference type="Gene3D" id="3.30.565.10">
    <property type="entry name" value="Histidine kinase-like ATPase, C-terminal domain"/>
    <property type="match status" value="1"/>
</dbReference>
<evidence type="ECO:0000256" key="3">
    <source>
        <dbReference type="ARBA" id="ARBA00022553"/>
    </source>
</evidence>
<evidence type="ECO:0000256" key="6">
    <source>
        <dbReference type="ARBA" id="ARBA00022777"/>
    </source>
</evidence>
<keyword evidence="5" id="KW-0547">Nucleotide-binding</keyword>
<dbReference type="SUPFAM" id="SSF47384">
    <property type="entry name" value="Homodimeric domain of signal transducing histidine kinase"/>
    <property type="match status" value="1"/>
</dbReference>
<evidence type="ECO:0000313" key="11">
    <source>
        <dbReference type="Proteomes" id="UP001589775"/>
    </source>
</evidence>
<name>A0ABV6EVE5_9BRAD</name>
<keyword evidence="6 10" id="KW-0418">Kinase</keyword>
<feature type="domain" description="Histidine kinase" evidence="9">
    <location>
        <begin position="326"/>
        <end position="542"/>
    </location>
</feature>
<reference evidence="10 11" key="1">
    <citation type="submission" date="2024-09" db="EMBL/GenBank/DDBJ databases">
        <authorList>
            <person name="Sun Q."/>
            <person name="Mori K."/>
        </authorList>
    </citation>
    <scope>NUCLEOTIDE SEQUENCE [LARGE SCALE GENOMIC DNA]</scope>
    <source>
        <strain evidence="10 11">KCTC 23279</strain>
    </source>
</reference>
<dbReference type="InterPro" id="IPR036890">
    <property type="entry name" value="HATPase_C_sf"/>
</dbReference>
<dbReference type="SMART" id="SM00387">
    <property type="entry name" value="HATPase_c"/>
    <property type="match status" value="1"/>
</dbReference>
<dbReference type="SUPFAM" id="SSF55874">
    <property type="entry name" value="ATPase domain of HSP90 chaperone/DNA topoisomerase II/histidine kinase"/>
    <property type="match status" value="1"/>
</dbReference>
<keyword evidence="7" id="KW-0067">ATP-binding</keyword>
<evidence type="ECO:0000256" key="8">
    <source>
        <dbReference type="ARBA" id="ARBA00023012"/>
    </source>
</evidence>
<dbReference type="PRINTS" id="PR00344">
    <property type="entry name" value="BCTRLSENSOR"/>
</dbReference>